<feature type="transmembrane region" description="Helical" evidence="1">
    <location>
        <begin position="22"/>
        <end position="44"/>
    </location>
</feature>
<name>A0A853ELV9_9ACTO</name>
<reference evidence="2 3" key="1">
    <citation type="submission" date="2020-07" db="EMBL/GenBank/DDBJ databases">
        <title>MOT database genomes.</title>
        <authorList>
            <person name="Joseph S."/>
            <person name="Aduse-Opoku J."/>
            <person name="Hashim A."/>
            <person name="Wade W."/>
            <person name="Curtis M."/>
        </authorList>
    </citation>
    <scope>NUCLEOTIDE SEQUENCE [LARGE SCALE GENOMIC DNA]</scope>
    <source>
        <strain evidence="2 3">WMus004</strain>
    </source>
</reference>
<organism evidence="2 3">
    <name type="scientific">Actinomyces bowdenii</name>
    <dbReference type="NCBI Taxonomy" id="131109"/>
    <lineage>
        <taxon>Bacteria</taxon>
        <taxon>Bacillati</taxon>
        <taxon>Actinomycetota</taxon>
        <taxon>Actinomycetes</taxon>
        <taxon>Actinomycetales</taxon>
        <taxon>Actinomycetaceae</taxon>
        <taxon>Actinomyces</taxon>
    </lineage>
</organism>
<evidence type="ECO:0000256" key="1">
    <source>
        <dbReference type="SAM" id="Phobius"/>
    </source>
</evidence>
<proteinExistence type="predicted"/>
<comment type="caution">
    <text evidence="2">The sequence shown here is derived from an EMBL/GenBank/DDBJ whole genome shotgun (WGS) entry which is preliminary data.</text>
</comment>
<dbReference type="EMBL" id="JACBXV010000062">
    <property type="protein sequence ID" value="NYS69071.1"/>
    <property type="molecule type" value="Genomic_DNA"/>
</dbReference>
<gene>
    <name evidence="2" type="ORF">HZZ05_05985</name>
</gene>
<sequence length="174" mass="19609">MAASQPQDHYLELQPRRRSRRWVIASAALAGITVVPTGLAWAFGPGGYLGENARKLRALENDPMGAETILGHTAFHTDRARLPGWFEPKYSGVYLERYFHPTRELATLIPEFIGYAKSHGWEDDPRSTGSEDWHARHSHKIANDYMHLTIATTDEHSHTAPVLRGSILIALDYH</sequence>
<accession>A0A853ELV9</accession>
<dbReference type="AlphaFoldDB" id="A0A853ELV9"/>
<keyword evidence="1" id="KW-0812">Transmembrane</keyword>
<keyword evidence="1" id="KW-0472">Membrane</keyword>
<dbReference type="Proteomes" id="UP000572528">
    <property type="component" value="Unassembled WGS sequence"/>
</dbReference>
<keyword evidence="1" id="KW-1133">Transmembrane helix</keyword>
<evidence type="ECO:0000313" key="2">
    <source>
        <dbReference type="EMBL" id="NYS69071.1"/>
    </source>
</evidence>
<dbReference type="RefSeq" id="WP_179900371.1">
    <property type="nucleotide sequence ID" value="NZ_JACBXV010000062.1"/>
</dbReference>
<evidence type="ECO:0000313" key="3">
    <source>
        <dbReference type="Proteomes" id="UP000572528"/>
    </source>
</evidence>
<protein>
    <submittedName>
        <fullName evidence="2">Uncharacterized protein</fullName>
    </submittedName>
</protein>